<dbReference type="InterPro" id="IPR001627">
    <property type="entry name" value="Semap_dom"/>
</dbReference>
<evidence type="ECO:0000256" key="3">
    <source>
        <dbReference type="SAM" id="SignalP"/>
    </source>
</evidence>
<dbReference type="InterPro" id="IPR036352">
    <property type="entry name" value="Semap_dom_sf"/>
</dbReference>
<dbReference type="PROSITE" id="PS51004">
    <property type="entry name" value="SEMA"/>
    <property type="match status" value="1"/>
</dbReference>
<keyword evidence="3" id="KW-0732">Signal</keyword>
<evidence type="ECO:0000256" key="1">
    <source>
        <dbReference type="ARBA" id="ARBA00023180"/>
    </source>
</evidence>
<dbReference type="SUPFAM" id="SSF101912">
    <property type="entry name" value="Sema domain"/>
    <property type="match status" value="1"/>
</dbReference>
<dbReference type="GeneID" id="113429082"/>
<accession>A0A6J1W4Q9</accession>
<feature type="chain" id="PRO_5026856955" evidence="3">
    <location>
        <begin position="18"/>
        <end position="115"/>
    </location>
</feature>
<evidence type="ECO:0000313" key="6">
    <source>
        <dbReference type="RefSeq" id="XP_026547384.1"/>
    </source>
</evidence>
<dbReference type="GO" id="GO:0005886">
    <property type="term" value="C:plasma membrane"/>
    <property type="evidence" value="ECO:0007669"/>
    <property type="project" value="TreeGrafter"/>
</dbReference>
<proteinExistence type="predicted"/>
<dbReference type="GO" id="GO:0071526">
    <property type="term" value="P:semaphorin-plexin signaling pathway"/>
    <property type="evidence" value="ECO:0007669"/>
    <property type="project" value="TreeGrafter"/>
</dbReference>
<dbReference type="InterPro" id="IPR027231">
    <property type="entry name" value="Semaphorin"/>
</dbReference>
<dbReference type="InterPro" id="IPR015943">
    <property type="entry name" value="WD40/YVTN_repeat-like_dom_sf"/>
</dbReference>
<feature type="domain" description="Sema" evidence="4">
    <location>
        <begin position="24"/>
        <end position="115"/>
    </location>
</feature>
<keyword evidence="5" id="KW-1185">Reference proteome</keyword>
<dbReference type="GO" id="GO:0001755">
    <property type="term" value="P:neural crest cell migration"/>
    <property type="evidence" value="ECO:0007669"/>
    <property type="project" value="TreeGrafter"/>
</dbReference>
<dbReference type="Proteomes" id="UP000504612">
    <property type="component" value="Unplaced"/>
</dbReference>
<dbReference type="KEGG" id="nss:113429082"/>
<evidence type="ECO:0000313" key="5">
    <source>
        <dbReference type="Proteomes" id="UP000504612"/>
    </source>
</evidence>
<dbReference type="RefSeq" id="XP_026547384.1">
    <property type="nucleotide sequence ID" value="XM_026691599.1"/>
</dbReference>
<name>A0A6J1W4Q9_9SAUR</name>
<dbReference type="GO" id="GO:0030215">
    <property type="term" value="F:semaphorin receptor binding"/>
    <property type="evidence" value="ECO:0007669"/>
    <property type="project" value="InterPro"/>
</dbReference>
<organism evidence="5 6">
    <name type="scientific">Notechis scutatus</name>
    <name type="common">mainland tiger snake</name>
    <dbReference type="NCBI Taxonomy" id="8663"/>
    <lineage>
        <taxon>Eukaryota</taxon>
        <taxon>Metazoa</taxon>
        <taxon>Chordata</taxon>
        <taxon>Craniata</taxon>
        <taxon>Vertebrata</taxon>
        <taxon>Euteleostomi</taxon>
        <taxon>Lepidosauria</taxon>
        <taxon>Squamata</taxon>
        <taxon>Bifurcata</taxon>
        <taxon>Unidentata</taxon>
        <taxon>Episquamata</taxon>
        <taxon>Toxicofera</taxon>
        <taxon>Serpentes</taxon>
        <taxon>Colubroidea</taxon>
        <taxon>Elapidae</taxon>
        <taxon>Hydrophiinae</taxon>
        <taxon>Notechis</taxon>
    </lineage>
</organism>
<gene>
    <name evidence="6" type="primary">LOC113429082</name>
</gene>
<dbReference type="GO" id="GO:0045499">
    <property type="term" value="F:chemorepellent activity"/>
    <property type="evidence" value="ECO:0007669"/>
    <property type="project" value="TreeGrafter"/>
</dbReference>
<keyword evidence="1" id="KW-0325">Glycoprotein</keyword>
<dbReference type="GO" id="GO:0007411">
    <property type="term" value="P:axon guidance"/>
    <property type="evidence" value="ECO:0007669"/>
    <property type="project" value="TreeGrafter"/>
</dbReference>
<protein>
    <submittedName>
        <fullName evidence="6">Semaphorin-3B-like</fullName>
    </submittedName>
</protein>
<dbReference type="Gene3D" id="2.130.10.10">
    <property type="entry name" value="YVTN repeat-like/Quinoprotein amine dehydrogenase"/>
    <property type="match status" value="1"/>
</dbReference>
<sequence>MIQALAFLLLLAGKGTTVTTTSPRVKLSFHDLKMRHGLRTYELERSCCYDALLLDEERGRLFVGGKNYMASLSLDNISKHDRKIYWPAPVEWREECNWAGKDINAYSQTNIQGIK</sequence>
<reference evidence="6" key="1">
    <citation type="submission" date="2025-08" db="UniProtKB">
        <authorList>
            <consortium name="RefSeq"/>
        </authorList>
    </citation>
    <scope>IDENTIFICATION</scope>
</reference>
<dbReference type="GO" id="GO:0030335">
    <property type="term" value="P:positive regulation of cell migration"/>
    <property type="evidence" value="ECO:0007669"/>
    <property type="project" value="TreeGrafter"/>
</dbReference>
<dbReference type="PANTHER" id="PTHR11036">
    <property type="entry name" value="SEMAPHORIN"/>
    <property type="match status" value="1"/>
</dbReference>
<dbReference type="AlphaFoldDB" id="A0A6J1W4Q9"/>
<evidence type="ECO:0000259" key="4">
    <source>
        <dbReference type="PROSITE" id="PS51004"/>
    </source>
</evidence>
<evidence type="ECO:0000256" key="2">
    <source>
        <dbReference type="PROSITE-ProRule" id="PRU00352"/>
    </source>
</evidence>
<comment type="caution">
    <text evidence="2">Lacks conserved residue(s) required for the propagation of feature annotation.</text>
</comment>
<feature type="signal peptide" evidence="3">
    <location>
        <begin position="1"/>
        <end position="17"/>
    </location>
</feature>
<dbReference type="PANTHER" id="PTHR11036:SF37">
    <property type="entry name" value="SEMAPHORIN-3B"/>
    <property type="match status" value="1"/>
</dbReference>